<sequence>MADVVSSVTSLFSTALQAFEFIQVARTFENEAGIYQSKLAIIQLRLSRWGEAIGLDPDHGAKPAEETVKNGQPSLAINTDAEAVEEILDNINRALKNAKRESANWKPTGDDMGLDGDDDDLQPRYKRLKAKIRDIVAKRCRQITTGVRGAKWALYKKEQCEALTTQLLELIEQLENTVQSEGKLDELSQSESKVLGENLKTLLEVVGGVDPLLKAAASGTLRDKAETNNITIGATTNYGLQMGINRGEMKGLTFGTGNSVSHQWHGPQ</sequence>
<organism evidence="1 2">
    <name type="scientific">Fusarium solani subsp. cucurbitae</name>
    <name type="common">Neocosmosporum cucurbitae</name>
    <dbReference type="NCBI Taxonomy" id="2747967"/>
    <lineage>
        <taxon>Eukaryota</taxon>
        <taxon>Fungi</taxon>
        <taxon>Dikarya</taxon>
        <taxon>Ascomycota</taxon>
        <taxon>Pezizomycotina</taxon>
        <taxon>Sordariomycetes</taxon>
        <taxon>Hypocreomycetidae</taxon>
        <taxon>Hypocreales</taxon>
        <taxon>Nectriaceae</taxon>
        <taxon>Fusarium</taxon>
        <taxon>Fusarium solani species complex</taxon>
    </lineage>
</organism>
<dbReference type="EMBL" id="CP090038">
    <property type="protein sequence ID" value="UPL00936.1"/>
    <property type="molecule type" value="Genomic_DNA"/>
</dbReference>
<protein>
    <submittedName>
        <fullName evidence="1">Uncharacterized protein</fullName>
    </submittedName>
</protein>
<name>A0ACD3ZIB1_FUSSC</name>
<keyword evidence="2" id="KW-1185">Reference proteome</keyword>
<dbReference type="Proteomes" id="UP000830768">
    <property type="component" value="Chromosome 10"/>
</dbReference>
<evidence type="ECO:0000313" key="1">
    <source>
        <dbReference type="EMBL" id="UPL00936.1"/>
    </source>
</evidence>
<evidence type="ECO:0000313" key="2">
    <source>
        <dbReference type="Proteomes" id="UP000830768"/>
    </source>
</evidence>
<gene>
    <name evidence="1" type="ORF">LCI18_011870</name>
</gene>
<reference evidence="1" key="1">
    <citation type="submission" date="2021-11" db="EMBL/GenBank/DDBJ databases">
        <title>Fusarium solani-melongenae Genome sequencing and assembly.</title>
        <authorList>
            <person name="Xie S."/>
            <person name="Huang L."/>
            <person name="Zhang X."/>
        </authorList>
    </citation>
    <scope>NUCLEOTIDE SEQUENCE</scope>
    <source>
        <strain evidence="1">CRI 24-3</strain>
    </source>
</reference>
<proteinExistence type="predicted"/>
<accession>A0ACD3ZIB1</accession>